<dbReference type="VEuPathDB" id="FungiDB:FFUJ_11310"/>
<gene>
    <name evidence="2" type="ORF">FFUJ_11310</name>
</gene>
<keyword evidence="3" id="KW-1185">Reference proteome</keyword>
<evidence type="ECO:0000313" key="2">
    <source>
        <dbReference type="EMBL" id="CCT75294.1"/>
    </source>
</evidence>
<sequence length="117" mass="13096">MAWKFWHDMFSQLLEANGGRHRGLETVRDSDNLVRQKLPSNCSAEPVNVRGFFGPNCVGHAIRFMPKPFDWRVFAAELANIRLETTGTNSPAPSAESCILPRPSRRMGRSSLLPTGQ</sequence>
<dbReference type="GeneID" id="35404772"/>
<dbReference type="AlphaFoldDB" id="S0EPK2"/>
<dbReference type="RefSeq" id="XP_023437341.1">
    <property type="nucleotide sequence ID" value="XM_023570193.1"/>
</dbReference>
<dbReference type="Proteomes" id="UP000016800">
    <property type="component" value="Chromosome XI"/>
</dbReference>
<protein>
    <submittedName>
        <fullName evidence="2">Uncharacterized protein</fullName>
    </submittedName>
</protein>
<feature type="region of interest" description="Disordered" evidence="1">
    <location>
        <begin position="85"/>
        <end position="117"/>
    </location>
</feature>
<proteinExistence type="predicted"/>
<evidence type="ECO:0000256" key="1">
    <source>
        <dbReference type="SAM" id="MobiDB-lite"/>
    </source>
</evidence>
<organism evidence="2 3">
    <name type="scientific">Gibberella fujikuroi (strain CBS 195.34 / IMI 58289 / NRRL A-6831)</name>
    <name type="common">Bakanae and foot rot disease fungus</name>
    <name type="synonym">Fusarium fujikuroi</name>
    <dbReference type="NCBI Taxonomy" id="1279085"/>
    <lineage>
        <taxon>Eukaryota</taxon>
        <taxon>Fungi</taxon>
        <taxon>Dikarya</taxon>
        <taxon>Ascomycota</taxon>
        <taxon>Pezizomycotina</taxon>
        <taxon>Sordariomycetes</taxon>
        <taxon>Hypocreomycetidae</taxon>
        <taxon>Hypocreales</taxon>
        <taxon>Nectriaceae</taxon>
        <taxon>Fusarium</taxon>
        <taxon>Fusarium fujikuroi species complex</taxon>
    </lineage>
</organism>
<name>S0EPK2_GIBF5</name>
<evidence type="ECO:0000313" key="3">
    <source>
        <dbReference type="Proteomes" id="UP000016800"/>
    </source>
</evidence>
<accession>S0EPK2</accession>
<dbReference type="EMBL" id="HF679033">
    <property type="protein sequence ID" value="CCT75294.1"/>
    <property type="molecule type" value="Genomic_DNA"/>
</dbReference>
<dbReference type="HOGENOM" id="CLU_2085031_0_0_1"/>
<reference evidence="3" key="1">
    <citation type="journal article" date="2013" name="PLoS Pathog.">
        <title>Deciphering the cryptic genome: genome-wide analyses of the rice pathogen Fusarium fujikuroi reveal complex regulation of secondary metabolism and novel metabolites.</title>
        <authorList>
            <person name="Wiemann P."/>
            <person name="Sieber C.M."/>
            <person name="von Bargen K.W."/>
            <person name="Studt L."/>
            <person name="Niehaus E.M."/>
            <person name="Espino J.J."/>
            <person name="Huss K."/>
            <person name="Michielse C.B."/>
            <person name="Albermann S."/>
            <person name="Wagner D."/>
            <person name="Bergner S.V."/>
            <person name="Connolly L.R."/>
            <person name="Fischer A."/>
            <person name="Reuter G."/>
            <person name="Kleigrewe K."/>
            <person name="Bald T."/>
            <person name="Wingfield B.D."/>
            <person name="Ophir R."/>
            <person name="Freeman S."/>
            <person name="Hippler M."/>
            <person name="Smith K.M."/>
            <person name="Brown D.W."/>
            <person name="Proctor R.H."/>
            <person name="Munsterkotter M."/>
            <person name="Freitag M."/>
            <person name="Humpf H.U."/>
            <person name="Guldener U."/>
            <person name="Tudzynski B."/>
        </authorList>
    </citation>
    <scope>NUCLEOTIDE SEQUENCE [LARGE SCALE GENOMIC DNA]</scope>
    <source>
        <strain evidence="3">CBS 195.34 / IMI 58289 / NRRL A-6831</strain>
    </source>
</reference>